<evidence type="ECO:0000313" key="1">
    <source>
        <dbReference type="EMBL" id="GGA92198.1"/>
    </source>
</evidence>
<dbReference type="AlphaFoldDB" id="A0A916SBC6"/>
<dbReference type="RefSeq" id="WP_188386290.1">
    <property type="nucleotide sequence ID" value="NZ_BMEY01000032.1"/>
</dbReference>
<comment type="caution">
    <text evidence="1">The sequence shown here is derived from an EMBL/GenBank/DDBJ whole genome shotgun (WGS) entry which is preliminary data.</text>
</comment>
<evidence type="ECO:0000313" key="2">
    <source>
        <dbReference type="Proteomes" id="UP000613512"/>
    </source>
</evidence>
<reference evidence="1" key="1">
    <citation type="journal article" date="2014" name="Int. J. Syst. Evol. Microbiol.">
        <title>Complete genome sequence of Corynebacterium casei LMG S-19264T (=DSM 44701T), isolated from a smear-ripened cheese.</title>
        <authorList>
            <consortium name="US DOE Joint Genome Institute (JGI-PGF)"/>
            <person name="Walter F."/>
            <person name="Albersmeier A."/>
            <person name="Kalinowski J."/>
            <person name="Ruckert C."/>
        </authorList>
    </citation>
    <scope>NUCLEOTIDE SEQUENCE</scope>
    <source>
        <strain evidence="1">CGMCC 1.12408</strain>
    </source>
</reference>
<dbReference type="Proteomes" id="UP000613512">
    <property type="component" value="Unassembled WGS sequence"/>
</dbReference>
<name>A0A916SBC6_9BACI</name>
<organism evidence="1 2">
    <name type="scientific">Ornithinibacillus halotolerans</name>
    <dbReference type="NCBI Taxonomy" id="1274357"/>
    <lineage>
        <taxon>Bacteria</taxon>
        <taxon>Bacillati</taxon>
        <taxon>Bacillota</taxon>
        <taxon>Bacilli</taxon>
        <taxon>Bacillales</taxon>
        <taxon>Bacillaceae</taxon>
        <taxon>Ornithinibacillus</taxon>
    </lineage>
</organism>
<evidence type="ECO:0008006" key="3">
    <source>
        <dbReference type="Google" id="ProtNLM"/>
    </source>
</evidence>
<keyword evidence="2" id="KW-1185">Reference proteome</keyword>
<protein>
    <recommendedName>
        <fullName evidence="3">Flagellar hook-length control protein FliK</fullName>
    </recommendedName>
</protein>
<reference evidence="1" key="2">
    <citation type="submission" date="2020-09" db="EMBL/GenBank/DDBJ databases">
        <authorList>
            <person name="Sun Q."/>
            <person name="Zhou Y."/>
        </authorList>
    </citation>
    <scope>NUCLEOTIDE SEQUENCE</scope>
    <source>
        <strain evidence="1">CGMCC 1.12408</strain>
    </source>
</reference>
<dbReference type="EMBL" id="BMEY01000032">
    <property type="protein sequence ID" value="GGA92198.1"/>
    <property type="molecule type" value="Genomic_DNA"/>
</dbReference>
<sequence length="561" mass="64357">MNIQRTLFANSQSVKEPIQTLKVGQIIPGRVLKFYPNNTAQIQLGNTSLNAQLEAPLSVGSNYYFQVMTKGSIIQLKVIGESLERKRAYSLHKLLNYIGVKYSKVNEDFIQQLFQKEIVIDPKQIKQAIDILSASDSKSLTKVILLEMIRNNLPISLEVYTAIESTWTSSFSKKFHALITELSANKNGLELMNQNRVRRIDDLLGKTNKVPKNFVQLIAANRDYYQLVKELGLIQLDSVFEDWISPANQAHNNGFQFDRQTLVHILSNYEDIREKANSFLTKWNDTIQTLNHRNEAILDGTFHKIKNDLEQFYHLILKEQIEIADDPIKIRDYIVSMERLAKIENTPQLAKLYHEYMKALFMEQIKMITNDVGLQYEKTIYKDNQNPTFTLKGLLLQLMSVNDNSVKGMADKFLQYINGLQIQSVHDTEKFLQANLLIPGQGLGLKNDLSISFQGKKNSKGEIDPDYCKVVFMLDLEHINETIIEMHVQKRTISLQIMNDHPLTHIANSVKPLLKEGLDKIGYHLSSITYHQFTSNQQNGNKTNLVNKANKEIPIGVDFRI</sequence>
<proteinExistence type="predicted"/>
<accession>A0A916SBC6</accession>
<gene>
    <name evidence="1" type="ORF">GCM10008025_38310</name>
</gene>